<dbReference type="EMBL" id="MU006779">
    <property type="protein sequence ID" value="KAF2643999.1"/>
    <property type="molecule type" value="Genomic_DNA"/>
</dbReference>
<evidence type="ECO:0000313" key="2">
    <source>
        <dbReference type="EMBL" id="KAF2643999.1"/>
    </source>
</evidence>
<keyword evidence="3" id="KW-1185">Reference proteome</keyword>
<protein>
    <submittedName>
        <fullName evidence="2">Uncharacterized protein</fullName>
    </submittedName>
</protein>
<evidence type="ECO:0000313" key="3">
    <source>
        <dbReference type="Proteomes" id="UP000799753"/>
    </source>
</evidence>
<organism evidence="2 3">
    <name type="scientific">Massarina eburnea CBS 473.64</name>
    <dbReference type="NCBI Taxonomy" id="1395130"/>
    <lineage>
        <taxon>Eukaryota</taxon>
        <taxon>Fungi</taxon>
        <taxon>Dikarya</taxon>
        <taxon>Ascomycota</taxon>
        <taxon>Pezizomycotina</taxon>
        <taxon>Dothideomycetes</taxon>
        <taxon>Pleosporomycetidae</taxon>
        <taxon>Pleosporales</taxon>
        <taxon>Massarineae</taxon>
        <taxon>Massarinaceae</taxon>
        <taxon>Massarina</taxon>
    </lineage>
</organism>
<accession>A0A6A6S8C2</accession>
<feature type="chain" id="PRO_5025473964" evidence="1">
    <location>
        <begin position="21"/>
        <end position="113"/>
    </location>
</feature>
<reference evidence="2" key="1">
    <citation type="journal article" date="2020" name="Stud. Mycol.">
        <title>101 Dothideomycetes genomes: a test case for predicting lifestyles and emergence of pathogens.</title>
        <authorList>
            <person name="Haridas S."/>
            <person name="Albert R."/>
            <person name="Binder M."/>
            <person name="Bloem J."/>
            <person name="Labutti K."/>
            <person name="Salamov A."/>
            <person name="Andreopoulos B."/>
            <person name="Baker S."/>
            <person name="Barry K."/>
            <person name="Bills G."/>
            <person name="Bluhm B."/>
            <person name="Cannon C."/>
            <person name="Castanera R."/>
            <person name="Culley D."/>
            <person name="Daum C."/>
            <person name="Ezra D."/>
            <person name="Gonzalez J."/>
            <person name="Henrissat B."/>
            <person name="Kuo A."/>
            <person name="Liang C."/>
            <person name="Lipzen A."/>
            <person name="Lutzoni F."/>
            <person name="Magnuson J."/>
            <person name="Mondo S."/>
            <person name="Nolan M."/>
            <person name="Ohm R."/>
            <person name="Pangilinan J."/>
            <person name="Park H.-J."/>
            <person name="Ramirez L."/>
            <person name="Alfaro M."/>
            <person name="Sun H."/>
            <person name="Tritt A."/>
            <person name="Yoshinaga Y."/>
            <person name="Zwiers L.-H."/>
            <person name="Turgeon B."/>
            <person name="Goodwin S."/>
            <person name="Spatafora J."/>
            <person name="Crous P."/>
            <person name="Grigoriev I."/>
        </authorList>
    </citation>
    <scope>NUCLEOTIDE SEQUENCE</scope>
    <source>
        <strain evidence="2">CBS 473.64</strain>
    </source>
</reference>
<keyword evidence="1" id="KW-0732">Signal</keyword>
<dbReference type="AlphaFoldDB" id="A0A6A6S8C2"/>
<sequence length="113" mass="12075">MHFTNSASTLILSLLATTAAANYCERRSDEGVYRYTVHADSVDDVPGICGGLWDNLKQFNSNCVPTTTSCGVGTPGGLTWVFTASGFCNEGMVEATWYDATKNKFGSITCVEG</sequence>
<dbReference type="Proteomes" id="UP000799753">
    <property type="component" value="Unassembled WGS sequence"/>
</dbReference>
<gene>
    <name evidence="2" type="ORF">P280DRAFT_466706</name>
</gene>
<feature type="signal peptide" evidence="1">
    <location>
        <begin position="1"/>
        <end position="20"/>
    </location>
</feature>
<evidence type="ECO:0000256" key="1">
    <source>
        <dbReference type="SAM" id="SignalP"/>
    </source>
</evidence>
<name>A0A6A6S8C2_9PLEO</name>
<proteinExistence type="predicted"/>
<dbReference type="OrthoDB" id="4788795at2759"/>